<reference evidence="1" key="1">
    <citation type="journal article" date="2021" name="Proc. Natl. Acad. Sci. U.S.A.">
        <title>A Catalog of Tens of Thousands of Viruses from Human Metagenomes Reveals Hidden Associations with Chronic Diseases.</title>
        <authorList>
            <person name="Tisza M.J."/>
            <person name="Buck C.B."/>
        </authorList>
    </citation>
    <scope>NUCLEOTIDE SEQUENCE</scope>
    <source>
        <strain evidence="1">CtTrm2</strain>
    </source>
</reference>
<organism evidence="1">
    <name type="scientific">Myoviridae sp. ctTrm2</name>
    <dbReference type="NCBI Taxonomy" id="2825114"/>
    <lineage>
        <taxon>Viruses</taxon>
        <taxon>Duplodnaviria</taxon>
        <taxon>Heunggongvirae</taxon>
        <taxon>Uroviricota</taxon>
        <taxon>Caudoviricetes</taxon>
    </lineage>
</organism>
<dbReference type="EMBL" id="BK016097">
    <property type="protein sequence ID" value="DAF94818.1"/>
    <property type="molecule type" value="Genomic_DNA"/>
</dbReference>
<evidence type="ECO:0000313" key="1">
    <source>
        <dbReference type="EMBL" id="DAF94818.1"/>
    </source>
</evidence>
<sequence>MIFIIDYQDATKYQFLVDKKLRVCRQEVNFLLANS</sequence>
<accession>A0A8S5UK95</accession>
<proteinExistence type="predicted"/>
<name>A0A8S5UK95_9CAUD</name>
<protein>
    <submittedName>
        <fullName evidence="1">Uncharacterized protein</fullName>
    </submittedName>
</protein>